<evidence type="ECO:0000256" key="5">
    <source>
        <dbReference type="SAM" id="Phobius"/>
    </source>
</evidence>
<dbReference type="InterPro" id="IPR026082">
    <property type="entry name" value="ABCA"/>
</dbReference>
<evidence type="ECO:0000256" key="1">
    <source>
        <dbReference type="ARBA" id="ARBA00022448"/>
    </source>
</evidence>
<dbReference type="PANTHER" id="PTHR19229">
    <property type="entry name" value="ATP-BINDING CASSETTE TRANSPORTER SUBFAMILY A ABCA"/>
    <property type="match status" value="1"/>
</dbReference>
<keyword evidence="3" id="KW-0547">Nucleotide-binding</keyword>
<dbReference type="GO" id="GO:0005524">
    <property type="term" value="F:ATP binding"/>
    <property type="evidence" value="ECO:0007669"/>
    <property type="project" value="UniProtKB-KW"/>
</dbReference>
<dbReference type="CDD" id="cd03263">
    <property type="entry name" value="ABC_subfamily_A"/>
    <property type="match status" value="2"/>
</dbReference>
<accession>A0A0H5QPS6</accession>
<evidence type="ECO:0000259" key="6">
    <source>
        <dbReference type="PROSITE" id="PS50893"/>
    </source>
</evidence>
<feature type="transmembrane region" description="Helical" evidence="5">
    <location>
        <begin position="858"/>
        <end position="878"/>
    </location>
</feature>
<dbReference type="GO" id="GO:0140359">
    <property type="term" value="F:ABC-type transporter activity"/>
    <property type="evidence" value="ECO:0007669"/>
    <property type="project" value="InterPro"/>
</dbReference>
<feature type="domain" description="ABC transporter" evidence="6">
    <location>
        <begin position="334"/>
        <end position="565"/>
    </location>
</feature>
<feature type="domain" description="ABC transporter" evidence="6">
    <location>
        <begin position="928"/>
        <end position="1160"/>
    </location>
</feature>
<feature type="transmembrane region" description="Helical" evidence="5">
    <location>
        <begin position="780"/>
        <end position="800"/>
    </location>
</feature>
<feature type="transmembrane region" description="Helical" evidence="5">
    <location>
        <begin position="835"/>
        <end position="851"/>
    </location>
</feature>
<feature type="transmembrane region" description="Helical" evidence="5">
    <location>
        <begin position="266"/>
        <end position="299"/>
    </location>
</feature>
<dbReference type="PANTHER" id="PTHR19229:SF36">
    <property type="entry name" value="ATP-BINDING CASSETTE SUB-FAMILY A MEMBER 2"/>
    <property type="match status" value="1"/>
</dbReference>
<evidence type="ECO:0000313" key="7">
    <source>
        <dbReference type="EMBL" id="CRZ03401.1"/>
    </source>
</evidence>
<dbReference type="EMBL" id="HACM01002959">
    <property type="protein sequence ID" value="CRZ03401.1"/>
    <property type="molecule type" value="Transcribed_RNA"/>
</dbReference>
<dbReference type="SMART" id="SM00382">
    <property type="entry name" value="AAA"/>
    <property type="match status" value="2"/>
</dbReference>
<dbReference type="GO" id="GO:0005319">
    <property type="term" value="F:lipid transporter activity"/>
    <property type="evidence" value="ECO:0007669"/>
    <property type="project" value="TreeGrafter"/>
</dbReference>
<feature type="transmembrane region" description="Helical" evidence="5">
    <location>
        <begin position="106"/>
        <end position="135"/>
    </location>
</feature>
<feature type="transmembrane region" description="Helical" evidence="5">
    <location>
        <begin position="812"/>
        <end position="829"/>
    </location>
</feature>
<dbReference type="InterPro" id="IPR017871">
    <property type="entry name" value="ABC_transporter-like_CS"/>
</dbReference>
<keyword evidence="5" id="KW-1133">Transmembrane helix</keyword>
<feature type="transmembrane region" description="Helical" evidence="5">
    <location>
        <begin position="24"/>
        <end position="44"/>
    </location>
</feature>
<keyword evidence="1" id="KW-0813">Transport</keyword>
<dbReference type="PROSITE" id="PS50893">
    <property type="entry name" value="ABC_TRANSPORTER_2"/>
    <property type="match status" value="2"/>
</dbReference>
<protein>
    <recommendedName>
        <fullName evidence="6">ABC transporter domain-containing protein</fullName>
    </recommendedName>
</protein>
<sequence length="1252" mass="138858">MATMFEVLPVLLFKNMIVMYRNKVGMAVRAVFNMASIGALAYASFIDRQNQQDTIELIRFLGPFFIQIFYISGVTIVVDIIGNIMSEKSSKTHQLLRTLGVGELSYLASWVLAYLPYFLLIWALPTIILSCFVGRLISFPIIPEFKGELPLQPKVFVIMFFNLFYMLAYIPFCYMHCAFFSSKRAAKHASLLTFMGPAVVSLMKGQHDMGTLELPLSIIPFIDKFSQFFHYFHPLTGQYQLLRTLFIDFVSNPDSFVDLWSFSHMFMLILPAVSASIMCGILGTPVLHFCSVGALRFIVSKMMIPEQKKQEPMLPAGSDLQRFAADLEERPIGISVRNATKTYSRGTIIAVDQLNLQVYVGETFALLGYNGSGKTSLMECLMGIQTLTSGQVLINGIDTKENPVAALHNVGICPKFDGACRSLTVLENLLIFCRIKGLTALEASCDAKDIMIQLGLTDWAHFRIKSLPSGLQRKVSVAIAFCGGSDVVLLDQPSKGMDLKSASELWHNIGIMKKGKTIVFTTHSVEEAESQADRIGIMAAGTLQCLGSNIFLRKYLGSGYTLSISSQYRNSDAGNGRITVAISQNVKGAQLVSCHGGELIFTLPQQIAAEFQDIFKWIERHKHELGIKDYTLTPSRLVDVFLRTIREHDQALGRTPKPLQPIPEFQRERVSVQSQSSMIMLFLFIYLRSDFSYMISFFPPLIVLVIAALIPPLLQVSIILFCISVSGTLQASHLRIQMDVVGLSPLAYWFTCIVWNFLLLFVPFCVFLAVLLTFSGSQHIMWLLTAPCLCFASTAYACFLRVVAFRVSSFSIQYSLLIIPMAVFSFFFVARYSPIRLACYIFHPAMFVFALESETDMLLSCSTVNLILAALGFFLYSLCFVEHCLYIYQGASLWANRSKQPQLMTTHNFGENVTDEIERVRNTPDDLLQLRRVSRLSGNKVAIREVTVGIHGGSSVGFLGANGSGKTSMIECLLGQAAPDFGSAHVTGFDVAKSPIAARSRVGYAAQFDDALILSLSARQQLHLYARVVGIPEVVCEDVVTRMIDGVGLIHGADRPSGTYSSGMKRKLSVAMALIGQRPVVLMDQPTTGVDPASRRHMWAIIDEVRSDPNRCVLLTTHALDETEALCDRIVFFVNGEVKFIGSPNQLRAKFSLQYRVEISFDLPKDVSQIRGWILETFPGATVAEINERRIRVHVPKAAVNSVAILYSTLHSDHGLPITDVTVGADSLDEIMMSVAEQSAMGNTLVSVLPST</sequence>
<dbReference type="Pfam" id="PF00005">
    <property type="entry name" value="ABC_tran"/>
    <property type="match status" value="2"/>
</dbReference>
<proteinExistence type="predicted"/>
<dbReference type="SUPFAM" id="SSF52540">
    <property type="entry name" value="P-loop containing nucleoside triphosphate hydrolases"/>
    <property type="match status" value="2"/>
</dbReference>
<feature type="transmembrane region" description="Helical" evidence="5">
    <location>
        <begin position="64"/>
        <end position="85"/>
    </location>
</feature>
<dbReference type="AlphaFoldDB" id="A0A0H5QPS6"/>
<feature type="transmembrane region" description="Helical" evidence="5">
    <location>
        <begin position="701"/>
        <end position="725"/>
    </location>
</feature>
<dbReference type="InterPro" id="IPR003439">
    <property type="entry name" value="ABC_transporter-like_ATP-bd"/>
</dbReference>
<name>A0A0H5QPS6_9EUKA</name>
<keyword evidence="4" id="KW-0067">ATP-binding</keyword>
<keyword evidence="5" id="KW-0472">Membrane</keyword>
<evidence type="ECO:0000256" key="4">
    <source>
        <dbReference type="ARBA" id="ARBA00022840"/>
    </source>
</evidence>
<evidence type="ECO:0000256" key="2">
    <source>
        <dbReference type="ARBA" id="ARBA00022737"/>
    </source>
</evidence>
<dbReference type="GO" id="GO:0016887">
    <property type="term" value="F:ATP hydrolysis activity"/>
    <property type="evidence" value="ECO:0007669"/>
    <property type="project" value="InterPro"/>
</dbReference>
<reference evidence="7" key="1">
    <citation type="submission" date="2015-04" db="EMBL/GenBank/DDBJ databases">
        <title>The genome sequence of the plant pathogenic Rhizarian Plasmodiophora brassicae reveals insights in its biotrophic life cycle and the origin of chitin synthesis.</title>
        <authorList>
            <person name="Schwelm A."/>
            <person name="Fogelqvist J."/>
            <person name="Knaust A."/>
            <person name="Julke S."/>
            <person name="Lilja T."/>
            <person name="Dhandapani V."/>
            <person name="Bonilla-Rosso G."/>
            <person name="Karlsson M."/>
            <person name="Shevchenko A."/>
            <person name="Choi S.R."/>
            <person name="Kim H.G."/>
            <person name="Park J.Y."/>
            <person name="Lim Y.P."/>
            <person name="Ludwig-Muller J."/>
            <person name="Dixelius C."/>
        </authorList>
    </citation>
    <scope>NUCLEOTIDE SEQUENCE</scope>
    <source>
        <tissue evidence="7">Potato root galls</tissue>
    </source>
</reference>
<dbReference type="InterPro" id="IPR027417">
    <property type="entry name" value="P-loop_NTPase"/>
</dbReference>
<dbReference type="Gene3D" id="3.40.50.300">
    <property type="entry name" value="P-loop containing nucleotide triphosphate hydrolases"/>
    <property type="match status" value="2"/>
</dbReference>
<feature type="transmembrane region" description="Helical" evidence="5">
    <location>
        <begin position="155"/>
        <end position="177"/>
    </location>
</feature>
<dbReference type="PROSITE" id="PS00211">
    <property type="entry name" value="ABC_TRANSPORTER_1"/>
    <property type="match status" value="1"/>
</dbReference>
<organism evidence="7">
    <name type="scientific">Spongospora subterranea</name>
    <dbReference type="NCBI Taxonomy" id="70186"/>
    <lineage>
        <taxon>Eukaryota</taxon>
        <taxon>Sar</taxon>
        <taxon>Rhizaria</taxon>
        <taxon>Endomyxa</taxon>
        <taxon>Phytomyxea</taxon>
        <taxon>Plasmodiophorida</taxon>
        <taxon>Plasmodiophoridae</taxon>
        <taxon>Spongospora</taxon>
    </lineage>
</organism>
<keyword evidence="2" id="KW-0677">Repeat</keyword>
<dbReference type="InterPro" id="IPR003593">
    <property type="entry name" value="AAA+_ATPase"/>
</dbReference>
<dbReference type="GO" id="GO:0016020">
    <property type="term" value="C:membrane"/>
    <property type="evidence" value="ECO:0007669"/>
    <property type="project" value="InterPro"/>
</dbReference>
<keyword evidence="5" id="KW-0812">Transmembrane</keyword>
<feature type="transmembrane region" description="Helical" evidence="5">
    <location>
        <begin position="746"/>
        <end position="774"/>
    </location>
</feature>
<evidence type="ECO:0000256" key="3">
    <source>
        <dbReference type="ARBA" id="ARBA00022741"/>
    </source>
</evidence>